<evidence type="ECO:0000313" key="1">
    <source>
        <dbReference type="EMBL" id="KAK2950823.1"/>
    </source>
</evidence>
<comment type="caution">
    <text evidence="1">The sequence shown here is derived from an EMBL/GenBank/DDBJ whole genome shotgun (WGS) entry which is preliminary data.</text>
</comment>
<reference evidence="1 2" key="1">
    <citation type="journal article" date="2022" name="bioRxiv">
        <title>Genomics of Preaxostyla Flagellates Illuminates Evolutionary Transitions and the Path Towards Mitochondrial Loss.</title>
        <authorList>
            <person name="Novak L.V.F."/>
            <person name="Treitli S.C."/>
            <person name="Pyrih J."/>
            <person name="Halakuc P."/>
            <person name="Pipaliya S.V."/>
            <person name="Vacek V."/>
            <person name="Brzon O."/>
            <person name="Soukal P."/>
            <person name="Eme L."/>
            <person name="Dacks J.B."/>
            <person name="Karnkowska A."/>
            <person name="Elias M."/>
            <person name="Hampl V."/>
        </authorList>
    </citation>
    <scope>NUCLEOTIDE SEQUENCE [LARGE SCALE GENOMIC DNA]</scope>
    <source>
        <strain evidence="1">NAU3</strain>
        <tissue evidence="1">Gut</tissue>
    </source>
</reference>
<keyword evidence="2" id="KW-1185">Reference proteome</keyword>
<accession>A0ABQ9XHN7</accession>
<proteinExistence type="predicted"/>
<dbReference type="Proteomes" id="UP001281761">
    <property type="component" value="Unassembled WGS sequence"/>
</dbReference>
<evidence type="ECO:0000313" key="2">
    <source>
        <dbReference type="Proteomes" id="UP001281761"/>
    </source>
</evidence>
<name>A0ABQ9XHN7_9EUKA</name>
<organism evidence="1 2">
    <name type="scientific">Blattamonas nauphoetae</name>
    <dbReference type="NCBI Taxonomy" id="2049346"/>
    <lineage>
        <taxon>Eukaryota</taxon>
        <taxon>Metamonada</taxon>
        <taxon>Preaxostyla</taxon>
        <taxon>Oxymonadida</taxon>
        <taxon>Blattamonas</taxon>
    </lineage>
</organism>
<dbReference type="EMBL" id="JARBJD010000129">
    <property type="protein sequence ID" value="KAK2950823.1"/>
    <property type="molecule type" value="Genomic_DNA"/>
</dbReference>
<protein>
    <submittedName>
        <fullName evidence="1">Uncharacterized protein</fullName>
    </submittedName>
</protein>
<sequence>MEINLAESTSIPKLDHTDLPAFINWDGKPIKSQSEQSALYRSLVQMVKDERQLPPSIEDKAVSFLKQIKIRSAKDVDSFLLDLVPSSQVEPSKTFVESVVELISIPNEKIKLAILELIATVVNYSFMDRILILLQNDLIPKLISSLDVFSPAFTEAEKIHASLITILEHTIYSSTFDIYHNTTIVDDNDQQQLFETVHNHVIVPSNDAIWVSVFTTNSGQTFYTNVGGEMLKRWNTVVRSLRMEGFEDIYDQRLFGYLTAWDVIPDTDPTLFALNIAIRAKRRTLL</sequence>
<gene>
    <name evidence="1" type="ORF">BLNAU_14241</name>
</gene>